<comment type="caution">
    <text evidence="2">The sequence shown here is derived from an EMBL/GenBank/DDBJ whole genome shotgun (WGS) entry which is preliminary data.</text>
</comment>
<name>A0A2J8WIQ1_PONAB</name>
<feature type="compositionally biased region" description="Polar residues" evidence="1">
    <location>
        <begin position="63"/>
        <end position="77"/>
    </location>
</feature>
<reference evidence="2" key="1">
    <citation type="submission" date="2017-12" db="EMBL/GenBank/DDBJ databases">
        <title>High-resolution comparative analysis of great ape genomes.</title>
        <authorList>
            <person name="Pollen A."/>
            <person name="Hastie A."/>
            <person name="Hormozdiari F."/>
            <person name="Dougherty M."/>
            <person name="Liu R."/>
            <person name="Chaisson M."/>
            <person name="Hoppe E."/>
            <person name="Hill C."/>
            <person name="Pang A."/>
            <person name="Hillier L."/>
            <person name="Baker C."/>
            <person name="Armstrong J."/>
            <person name="Shendure J."/>
            <person name="Paten B."/>
            <person name="Wilson R."/>
            <person name="Chao H."/>
            <person name="Schneider V."/>
            <person name="Ventura M."/>
            <person name="Kronenberg Z."/>
            <person name="Murali S."/>
            <person name="Gordon D."/>
            <person name="Cantsilieris S."/>
            <person name="Munson K."/>
            <person name="Nelson B."/>
            <person name="Raja A."/>
            <person name="Underwood J."/>
            <person name="Diekhans M."/>
            <person name="Fiddes I."/>
            <person name="Haussler D."/>
            <person name="Eichler E."/>
        </authorList>
    </citation>
    <scope>NUCLEOTIDE SEQUENCE [LARGE SCALE GENOMIC DNA]</scope>
    <source>
        <strain evidence="2">Susie</strain>
    </source>
</reference>
<organism evidence="2">
    <name type="scientific">Pongo abelii</name>
    <name type="common">Sumatran orangutan</name>
    <name type="synonym">Pongo pygmaeus abelii</name>
    <dbReference type="NCBI Taxonomy" id="9601"/>
    <lineage>
        <taxon>Eukaryota</taxon>
        <taxon>Metazoa</taxon>
        <taxon>Chordata</taxon>
        <taxon>Craniata</taxon>
        <taxon>Vertebrata</taxon>
        <taxon>Euteleostomi</taxon>
        <taxon>Mammalia</taxon>
        <taxon>Eutheria</taxon>
        <taxon>Euarchontoglires</taxon>
        <taxon>Primates</taxon>
        <taxon>Haplorrhini</taxon>
        <taxon>Catarrhini</taxon>
        <taxon>Hominidae</taxon>
        <taxon>Pongo</taxon>
    </lineage>
</organism>
<protein>
    <submittedName>
        <fullName evidence="2">Uncharacterized protein</fullName>
    </submittedName>
</protein>
<evidence type="ECO:0000256" key="1">
    <source>
        <dbReference type="SAM" id="MobiDB-lite"/>
    </source>
</evidence>
<evidence type="ECO:0000313" key="2">
    <source>
        <dbReference type="EMBL" id="PNJ69636.1"/>
    </source>
</evidence>
<accession>A0A2J8WIQ1</accession>
<gene>
    <name evidence="2" type="ORF">CR201_G0010243</name>
</gene>
<sequence>MSGVNLTKVFISHKFQNPIIMHCNVVQWHPRLSLPASGSVGTQSPPTVPRAGAGEGDVIGNGLSHSGTSSANNNAFD</sequence>
<dbReference type="EMBL" id="NDHI03003388">
    <property type="protein sequence ID" value="PNJ69636.1"/>
    <property type="molecule type" value="Genomic_DNA"/>
</dbReference>
<proteinExistence type="predicted"/>
<feature type="region of interest" description="Disordered" evidence="1">
    <location>
        <begin position="35"/>
        <end position="77"/>
    </location>
</feature>
<dbReference type="AlphaFoldDB" id="A0A2J8WIQ1"/>